<dbReference type="RefSeq" id="XP_066631420.1">
    <property type="nucleotide sequence ID" value="XM_066778983.1"/>
</dbReference>
<reference evidence="2 3" key="1">
    <citation type="submission" date="2024-02" db="EMBL/GenBank/DDBJ databases">
        <title>De novo assembly and annotation of 12 fungi associated with fruit tree decline syndrome in Ontario, Canada.</title>
        <authorList>
            <person name="Sulman M."/>
            <person name="Ellouze W."/>
            <person name="Ilyukhin E."/>
        </authorList>
    </citation>
    <scope>NUCLEOTIDE SEQUENCE [LARGE SCALE GENOMIC DNA]</scope>
    <source>
        <strain evidence="2 3">FDS-637</strain>
    </source>
</reference>
<feature type="compositionally biased region" description="Polar residues" evidence="1">
    <location>
        <begin position="36"/>
        <end position="57"/>
    </location>
</feature>
<comment type="caution">
    <text evidence="2">The sequence shown here is derived from an EMBL/GenBank/DDBJ whole genome shotgun (WGS) entry which is preliminary data.</text>
</comment>
<evidence type="ECO:0000313" key="3">
    <source>
        <dbReference type="Proteomes" id="UP001430584"/>
    </source>
</evidence>
<protein>
    <submittedName>
        <fullName evidence="2">Uncharacterized protein</fullName>
    </submittedName>
</protein>
<evidence type="ECO:0000256" key="1">
    <source>
        <dbReference type="SAM" id="MobiDB-lite"/>
    </source>
</evidence>
<feature type="region of interest" description="Disordered" evidence="1">
    <location>
        <begin position="1"/>
        <end position="176"/>
    </location>
</feature>
<sequence length="176" mass="19050">MKVSPHDLDGLASADQVQPETRRNKKRGASTAPKVGNSTAAGQRRTASGRVTRTVLATTKRCAGRPPKSPAKLSPGRPRKQRAEPTPVNAPSVIPKKSSRRSMRREYQPASPIVKIVKQTPALAPEDSSDAEHHAVLMHKFCEHSRSKSRQQMDTDGMSSQSARKGGGQQPEEEAA</sequence>
<organism evidence="2 3">
    <name type="scientific">Diplodia seriata</name>
    <dbReference type="NCBI Taxonomy" id="420778"/>
    <lineage>
        <taxon>Eukaryota</taxon>
        <taxon>Fungi</taxon>
        <taxon>Dikarya</taxon>
        <taxon>Ascomycota</taxon>
        <taxon>Pezizomycotina</taxon>
        <taxon>Dothideomycetes</taxon>
        <taxon>Dothideomycetes incertae sedis</taxon>
        <taxon>Botryosphaeriales</taxon>
        <taxon>Botryosphaeriaceae</taxon>
        <taxon>Diplodia</taxon>
    </lineage>
</organism>
<evidence type="ECO:0000313" key="2">
    <source>
        <dbReference type="EMBL" id="KAL0258391.1"/>
    </source>
</evidence>
<proteinExistence type="predicted"/>
<name>A0ABR3CDP2_9PEZI</name>
<dbReference type="EMBL" id="JAJVCZ030000007">
    <property type="protein sequence ID" value="KAL0258391.1"/>
    <property type="molecule type" value="Genomic_DNA"/>
</dbReference>
<keyword evidence="3" id="KW-1185">Reference proteome</keyword>
<gene>
    <name evidence="2" type="ORF">SLS55_007567</name>
</gene>
<feature type="compositionally biased region" description="Polar residues" evidence="1">
    <location>
        <begin position="150"/>
        <end position="163"/>
    </location>
</feature>
<dbReference type="Proteomes" id="UP001430584">
    <property type="component" value="Unassembled WGS sequence"/>
</dbReference>
<accession>A0ABR3CDP2</accession>
<feature type="compositionally biased region" description="Basic and acidic residues" evidence="1">
    <location>
        <begin position="130"/>
        <end position="146"/>
    </location>
</feature>
<dbReference type="GeneID" id="92011652"/>